<evidence type="ECO:0000256" key="10">
    <source>
        <dbReference type="ARBA" id="ARBA00023004"/>
    </source>
</evidence>
<evidence type="ECO:0000256" key="9">
    <source>
        <dbReference type="ARBA" id="ARBA00023002"/>
    </source>
</evidence>
<keyword evidence="11 14" id="KW-0503">Monooxygenase</keyword>
<evidence type="ECO:0000256" key="4">
    <source>
        <dbReference type="ARBA" id="ARBA00010617"/>
    </source>
</evidence>
<reference evidence="16" key="1">
    <citation type="submission" date="2023-06" db="EMBL/GenBank/DDBJ databases">
        <title>Identification of Cytochrome P450s in Maconellicoccus hirsutus.</title>
        <authorList>
            <person name="Selvamani S.B."/>
            <person name="Negi N."/>
            <person name="Nagarjuna Reddy K.V."/>
            <person name="Ramasamy G.G."/>
        </authorList>
    </citation>
    <scope>NUCLEOTIDE SEQUENCE</scope>
</reference>
<dbReference type="PRINTS" id="PR00385">
    <property type="entry name" value="P450"/>
</dbReference>
<keyword evidence="8" id="KW-0492">Microsome</keyword>
<keyword evidence="15" id="KW-0812">Transmembrane</keyword>
<dbReference type="GO" id="GO:0005789">
    <property type="term" value="C:endoplasmic reticulum membrane"/>
    <property type="evidence" value="ECO:0007669"/>
    <property type="project" value="UniProtKB-SubCell"/>
</dbReference>
<sequence length="520" mass="60359">MDFLGNVVLALITLFLFSYWRFKKAREFFDKNGVAYLKPTFLVGNIAPVLLMNKPMAVYHKEMYEKLHPHKHAGYFLFNRSFLMIRDPDLIRHIMVKDFKYFHDRSIPINPKIDRIGHNLLTMKGDEWKTLRVKLTSTFTSGKMKLMFPLVQECGNKLTQVLGTMTSEAFNIKDLSARYTCDVIGTCAFGIETHSLDDPNNEFQEMGKRVFRFRYRNLIAGAFTKLPESVARFFNIRFVDESVQDFFISIIGNTVKFREENKVTRNDFIDLLMSLRDQTMSKYNDHQEQEDLERFLSQVGEKHAKGQIDMTIDVMAAQCFIFFGAGFETSSTALSFLLLELALHQDIQDKVREEINTLINSNPEGLTYDILKDMTYVDMVIAEGLRKYPALGFIIRECTEDYIIPDTKIVVPKNTPVTVPVYGLHNDPQYFEKPDEFYPEHFTKEAIAKRPHYTYLPFGDGPRGCIGERFGKMQVKVGLISMIRNFKFQLSPKTSLPIKFQQHFIILKPKSGIWLKCEKI</sequence>
<dbReference type="InterPro" id="IPR017972">
    <property type="entry name" value="Cyt_P450_CS"/>
</dbReference>
<dbReference type="Pfam" id="PF00067">
    <property type="entry name" value="p450"/>
    <property type="match status" value="1"/>
</dbReference>
<dbReference type="PANTHER" id="PTHR24292:SF54">
    <property type="entry name" value="CYP9F3-RELATED"/>
    <property type="match status" value="1"/>
</dbReference>
<comment type="cofactor">
    <cofactor evidence="1 13">
        <name>heme</name>
        <dbReference type="ChEBI" id="CHEBI:30413"/>
    </cofactor>
</comment>
<dbReference type="InterPro" id="IPR002401">
    <property type="entry name" value="Cyt_P450_E_grp-I"/>
</dbReference>
<dbReference type="InterPro" id="IPR001128">
    <property type="entry name" value="Cyt_P450"/>
</dbReference>
<name>A0AAT9UTL7_MACHI</name>
<keyword evidence="12 15" id="KW-0472">Membrane</keyword>
<keyword evidence="6 13" id="KW-0479">Metal-binding</keyword>
<evidence type="ECO:0000256" key="7">
    <source>
        <dbReference type="ARBA" id="ARBA00022824"/>
    </source>
</evidence>
<organism evidence="16">
    <name type="scientific">Maconellicoccus hirsutus</name>
    <name type="common">Pink hibiscus mealybug</name>
    <dbReference type="NCBI Taxonomy" id="177089"/>
    <lineage>
        <taxon>Eukaryota</taxon>
        <taxon>Metazoa</taxon>
        <taxon>Ecdysozoa</taxon>
        <taxon>Arthropoda</taxon>
        <taxon>Hexapoda</taxon>
        <taxon>Insecta</taxon>
        <taxon>Pterygota</taxon>
        <taxon>Neoptera</taxon>
        <taxon>Paraneoptera</taxon>
        <taxon>Hemiptera</taxon>
        <taxon>Sternorrhyncha</taxon>
        <taxon>Coccoidea</taxon>
        <taxon>Pseudococcidae</taxon>
        <taxon>Maconellicoccus</taxon>
    </lineage>
</organism>
<evidence type="ECO:0000256" key="6">
    <source>
        <dbReference type="ARBA" id="ARBA00022723"/>
    </source>
</evidence>
<dbReference type="FunFam" id="1.10.630.10:FF:000042">
    <property type="entry name" value="Cytochrome P450"/>
    <property type="match status" value="1"/>
</dbReference>
<dbReference type="InterPro" id="IPR036396">
    <property type="entry name" value="Cyt_P450_sf"/>
</dbReference>
<evidence type="ECO:0000256" key="11">
    <source>
        <dbReference type="ARBA" id="ARBA00023033"/>
    </source>
</evidence>
<evidence type="ECO:0000256" key="15">
    <source>
        <dbReference type="SAM" id="Phobius"/>
    </source>
</evidence>
<evidence type="ECO:0000256" key="5">
    <source>
        <dbReference type="ARBA" id="ARBA00022617"/>
    </source>
</evidence>
<evidence type="ECO:0000256" key="14">
    <source>
        <dbReference type="RuleBase" id="RU000461"/>
    </source>
</evidence>
<dbReference type="GO" id="GO:0004497">
    <property type="term" value="F:monooxygenase activity"/>
    <property type="evidence" value="ECO:0007669"/>
    <property type="project" value="UniProtKB-KW"/>
</dbReference>
<feature type="transmembrane region" description="Helical" evidence="15">
    <location>
        <begin position="6"/>
        <end position="22"/>
    </location>
</feature>
<dbReference type="AlphaFoldDB" id="A0AAT9UTL7"/>
<dbReference type="Gene3D" id="1.10.630.10">
    <property type="entry name" value="Cytochrome P450"/>
    <property type="match status" value="1"/>
</dbReference>
<feature type="binding site" description="axial binding residue" evidence="13">
    <location>
        <position position="465"/>
    </location>
    <ligand>
        <name>heme</name>
        <dbReference type="ChEBI" id="CHEBI:30413"/>
    </ligand>
    <ligandPart>
        <name>Fe</name>
        <dbReference type="ChEBI" id="CHEBI:18248"/>
    </ligandPart>
</feature>
<keyword evidence="5 13" id="KW-0349">Heme</keyword>
<dbReference type="GO" id="GO:0016705">
    <property type="term" value="F:oxidoreductase activity, acting on paired donors, with incorporation or reduction of molecular oxygen"/>
    <property type="evidence" value="ECO:0007669"/>
    <property type="project" value="InterPro"/>
</dbReference>
<dbReference type="EMBL" id="OR117202">
    <property type="protein sequence ID" value="WIM41642.1"/>
    <property type="molecule type" value="mRNA"/>
</dbReference>
<keyword evidence="9 14" id="KW-0560">Oxidoreductase</keyword>
<keyword evidence="15" id="KW-1133">Transmembrane helix</keyword>
<dbReference type="PRINTS" id="PR00463">
    <property type="entry name" value="EP450I"/>
</dbReference>
<dbReference type="PROSITE" id="PS00086">
    <property type="entry name" value="CYTOCHROME_P450"/>
    <property type="match status" value="1"/>
</dbReference>
<proteinExistence type="evidence at transcript level"/>
<evidence type="ECO:0000256" key="13">
    <source>
        <dbReference type="PIRSR" id="PIRSR602401-1"/>
    </source>
</evidence>
<dbReference type="SUPFAM" id="SSF48264">
    <property type="entry name" value="Cytochrome P450"/>
    <property type="match status" value="1"/>
</dbReference>
<comment type="subcellular location">
    <subcellularLocation>
        <location evidence="3">Endoplasmic reticulum membrane</location>
        <topology evidence="3">Peripheral membrane protein</topology>
    </subcellularLocation>
    <subcellularLocation>
        <location evidence="2">Microsome membrane</location>
        <topology evidence="2">Peripheral membrane protein</topology>
    </subcellularLocation>
</comment>
<evidence type="ECO:0000313" key="16">
    <source>
        <dbReference type="EMBL" id="WIM41642.1"/>
    </source>
</evidence>
<dbReference type="GO" id="GO:0020037">
    <property type="term" value="F:heme binding"/>
    <property type="evidence" value="ECO:0007669"/>
    <property type="project" value="InterPro"/>
</dbReference>
<dbReference type="PANTHER" id="PTHR24292">
    <property type="entry name" value="CYTOCHROME P450"/>
    <property type="match status" value="1"/>
</dbReference>
<accession>A0AAT9UTL7</accession>
<evidence type="ECO:0000256" key="1">
    <source>
        <dbReference type="ARBA" id="ARBA00001971"/>
    </source>
</evidence>
<dbReference type="GO" id="GO:0005506">
    <property type="term" value="F:iron ion binding"/>
    <property type="evidence" value="ECO:0007669"/>
    <property type="project" value="InterPro"/>
</dbReference>
<evidence type="ECO:0000256" key="12">
    <source>
        <dbReference type="ARBA" id="ARBA00023136"/>
    </source>
</evidence>
<dbReference type="CDD" id="cd11056">
    <property type="entry name" value="CYP6-like"/>
    <property type="match status" value="1"/>
</dbReference>
<protein>
    <submittedName>
        <fullName evidence="16">Cytochrome P450 6PZ32</fullName>
    </submittedName>
</protein>
<evidence type="ECO:0000256" key="8">
    <source>
        <dbReference type="ARBA" id="ARBA00022848"/>
    </source>
</evidence>
<dbReference type="InterPro" id="IPR050476">
    <property type="entry name" value="Insect_CytP450_Detox"/>
</dbReference>
<keyword evidence="10 13" id="KW-0408">Iron</keyword>
<evidence type="ECO:0000256" key="3">
    <source>
        <dbReference type="ARBA" id="ARBA00004406"/>
    </source>
</evidence>
<evidence type="ECO:0000256" key="2">
    <source>
        <dbReference type="ARBA" id="ARBA00004174"/>
    </source>
</evidence>
<comment type="similarity">
    <text evidence="4 14">Belongs to the cytochrome P450 family.</text>
</comment>
<keyword evidence="7" id="KW-0256">Endoplasmic reticulum</keyword>